<dbReference type="AlphaFoldDB" id="A0A1G6S9D1"/>
<dbReference type="PANTHER" id="PTHR30146">
    <property type="entry name" value="LACI-RELATED TRANSCRIPTIONAL REPRESSOR"/>
    <property type="match status" value="1"/>
</dbReference>
<dbReference type="InterPro" id="IPR000843">
    <property type="entry name" value="HTH_LacI"/>
</dbReference>
<dbReference type="CDD" id="cd06267">
    <property type="entry name" value="PBP1_LacI_sugar_binding-like"/>
    <property type="match status" value="1"/>
</dbReference>
<evidence type="ECO:0000256" key="3">
    <source>
        <dbReference type="ARBA" id="ARBA00023163"/>
    </source>
</evidence>
<organism evidence="5 6">
    <name type="scientific">Actinokineospora iranica</name>
    <dbReference type="NCBI Taxonomy" id="1271860"/>
    <lineage>
        <taxon>Bacteria</taxon>
        <taxon>Bacillati</taxon>
        <taxon>Actinomycetota</taxon>
        <taxon>Actinomycetes</taxon>
        <taxon>Pseudonocardiales</taxon>
        <taxon>Pseudonocardiaceae</taxon>
        <taxon>Actinokineospora</taxon>
    </lineage>
</organism>
<evidence type="ECO:0000256" key="2">
    <source>
        <dbReference type="ARBA" id="ARBA00023125"/>
    </source>
</evidence>
<dbReference type="GO" id="GO:0000976">
    <property type="term" value="F:transcription cis-regulatory region binding"/>
    <property type="evidence" value="ECO:0007669"/>
    <property type="project" value="TreeGrafter"/>
</dbReference>
<dbReference type="InterPro" id="IPR028082">
    <property type="entry name" value="Peripla_BP_I"/>
</dbReference>
<dbReference type="Pfam" id="PF00356">
    <property type="entry name" value="LacI"/>
    <property type="match status" value="1"/>
</dbReference>
<proteinExistence type="predicted"/>
<dbReference type="RefSeq" id="WP_091451580.1">
    <property type="nucleotide sequence ID" value="NZ_FMZZ01000007.1"/>
</dbReference>
<protein>
    <submittedName>
        <fullName evidence="5">DNA-binding transcriptional regulator, LacI/PurR family</fullName>
    </submittedName>
</protein>
<sequence length="333" mass="35037">MGARKRITVADVAREAGVSQATVSYVLNDNPNQKIPDATRRRVRDAVEKIGYTRSAAARALIRGRGDTVLLALTGLPIGPHIAHLIEALTEDLGAIGLGLITHQEQPRRTLAATWRELAPAAVIAFTPVGSAEHQAMRAADVHLVCVRPGSEPAADHPVVVLAPNDRIGRLQAAHLIAAGHRRLGYAAPTDERVRHLVDLRLSGVAAACRENGLAAPSVQPVDLDLSSATSAVAAWRAEPRTTAVCAYNDELAFAVLAGMRALNLAAPHDLAVVGVDNIPTAPFANPALTTVDQDIAAMSTHLSALIADAVQGKRGEPAPPPDILRLIIRDTA</sequence>
<dbReference type="STRING" id="1271860.SAMN05216174_107301"/>
<name>A0A1G6S9D1_9PSEU</name>
<evidence type="ECO:0000259" key="4">
    <source>
        <dbReference type="PROSITE" id="PS50932"/>
    </source>
</evidence>
<dbReference type="SUPFAM" id="SSF53822">
    <property type="entry name" value="Periplasmic binding protein-like I"/>
    <property type="match status" value="1"/>
</dbReference>
<dbReference type="PROSITE" id="PS50932">
    <property type="entry name" value="HTH_LACI_2"/>
    <property type="match status" value="1"/>
</dbReference>
<keyword evidence="3" id="KW-0804">Transcription</keyword>
<evidence type="ECO:0000256" key="1">
    <source>
        <dbReference type="ARBA" id="ARBA00023015"/>
    </source>
</evidence>
<dbReference type="PROSITE" id="PS00356">
    <property type="entry name" value="HTH_LACI_1"/>
    <property type="match status" value="1"/>
</dbReference>
<accession>A0A1G6S9D1</accession>
<dbReference type="SMART" id="SM00354">
    <property type="entry name" value="HTH_LACI"/>
    <property type="match status" value="1"/>
</dbReference>
<reference evidence="6" key="1">
    <citation type="submission" date="2016-10" db="EMBL/GenBank/DDBJ databases">
        <authorList>
            <person name="Varghese N."/>
            <person name="Submissions S."/>
        </authorList>
    </citation>
    <scope>NUCLEOTIDE SEQUENCE [LARGE SCALE GENOMIC DNA]</scope>
    <source>
        <strain evidence="6">IBRC-M 10403</strain>
    </source>
</reference>
<keyword evidence="6" id="KW-1185">Reference proteome</keyword>
<keyword evidence="1" id="KW-0805">Transcription regulation</keyword>
<dbReference type="OrthoDB" id="3288692at2"/>
<keyword evidence="2 5" id="KW-0238">DNA-binding</keyword>
<dbReference type="CDD" id="cd01392">
    <property type="entry name" value="HTH_LacI"/>
    <property type="match status" value="1"/>
</dbReference>
<dbReference type="InterPro" id="IPR046335">
    <property type="entry name" value="LacI/GalR-like_sensor"/>
</dbReference>
<dbReference type="PANTHER" id="PTHR30146:SF153">
    <property type="entry name" value="LACTOSE OPERON REPRESSOR"/>
    <property type="match status" value="1"/>
</dbReference>
<evidence type="ECO:0000313" key="6">
    <source>
        <dbReference type="Proteomes" id="UP000199501"/>
    </source>
</evidence>
<dbReference type="Proteomes" id="UP000199501">
    <property type="component" value="Unassembled WGS sequence"/>
</dbReference>
<dbReference type="PRINTS" id="PR00036">
    <property type="entry name" value="HTHLACI"/>
</dbReference>
<evidence type="ECO:0000313" key="5">
    <source>
        <dbReference type="EMBL" id="SDD13498.1"/>
    </source>
</evidence>
<dbReference type="EMBL" id="FMZZ01000007">
    <property type="protein sequence ID" value="SDD13498.1"/>
    <property type="molecule type" value="Genomic_DNA"/>
</dbReference>
<dbReference type="InterPro" id="IPR010982">
    <property type="entry name" value="Lambda_DNA-bd_dom_sf"/>
</dbReference>
<dbReference type="Pfam" id="PF13377">
    <property type="entry name" value="Peripla_BP_3"/>
    <property type="match status" value="1"/>
</dbReference>
<dbReference type="Gene3D" id="3.40.50.2300">
    <property type="match status" value="2"/>
</dbReference>
<dbReference type="GO" id="GO:0003700">
    <property type="term" value="F:DNA-binding transcription factor activity"/>
    <property type="evidence" value="ECO:0007669"/>
    <property type="project" value="TreeGrafter"/>
</dbReference>
<feature type="domain" description="HTH lacI-type" evidence="4">
    <location>
        <begin position="7"/>
        <end position="63"/>
    </location>
</feature>
<dbReference type="Gene3D" id="1.10.260.40">
    <property type="entry name" value="lambda repressor-like DNA-binding domains"/>
    <property type="match status" value="1"/>
</dbReference>
<gene>
    <name evidence="5" type="ORF">SAMN05216174_107301</name>
</gene>
<dbReference type="SUPFAM" id="SSF47413">
    <property type="entry name" value="lambda repressor-like DNA-binding domains"/>
    <property type="match status" value="1"/>
</dbReference>